<keyword evidence="3" id="KW-0812">Transmembrane</keyword>
<dbReference type="OrthoDB" id="2114229at2759"/>
<evidence type="ECO:0000256" key="1">
    <source>
        <dbReference type="ARBA" id="ARBA00023115"/>
    </source>
</evidence>
<dbReference type="Proteomes" id="UP000886653">
    <property type="component" value="Unassembled WGS sequence"/>
</dbReference>
<dbReference type="Gene3D" id="3.40.50.150">
    <property type="entry name" value="Vaccinia Virus protein VP39"/>
    <property type="match status" value="1"/>
</dbReference>
<dbReference type="PANTHER" id="PTHR43317">
    <property type="entry name" value="THERMOSPERMINE SYNTHASE ACAULIS5"/>
    <property type="match status" value="1"/>
</dbReference>
<feature type="transmembrane region" description="Helical" evidence="3">
    <location>
        <begin position="37"/>
        <end position="60"/>
    </location>
</feature>
<dbReference type="Pfam" id="PF01564">
    <property type="entry name" value="Spermine_synth"/>
    <property type="match status" value="1"/>
</dbReference>
<proteinExistence type="predicted"/>
<feature type="compositionally biased region" description="Basic and acidic residues" evidence="2">
    <location>
        <begin position="489"/>
        <end position="500"/>
    </location>
</feature>
<keyword evidence="3" id="KW-0472">Membrane</keyword>
<dbReference type="PANTHER" id="PTHR43317:SF3">
    <property type="entry name" value="BLR2883 PROTEIN"/>
    <property type="match status" value="1"/>
</dbReference>
<keyword evidence="5" id="KW-1185">Reference proteome</keyword>
<dbReference type="SUPFAM" id="SSF53335">
    <property type="entry name" value="S-adenosyl-L-methionine-dependent methyltransferases"/>
    <property type="match status" value="1"/>
</dbReference>
<dbReference type="EMBL" id="MU167218">
    <property type="protein sequence ID" value="KAG0150586.1"/>
    <property type="molecule type" value="Genomic_DNA"/>
</dbReference>
<organism evidence="4 5">
    <name type="scientific">Cronartium quercuum f. sp. fusiforme G11</name>
    <dbReference type="NCBI Taxonomy" id="708437"/>
    <lineage>
        <taxon>Eukaryota</taxon>
        <taxon>Fungi</taxon>
        <taxon>Dikarya</taxon>
        <taxon>Basidiomycota</taxon>
        <taxon>Pucciniomycotina</taxon>
        <taxon>Pucciniomycetes</taxon>
        <taxon>Pucciniales</taxon>
        <taxon>Coleosporiaceae</taxon>
        <taxon>Cronartium</taxon>
    </lineage>
</organism>
<keyword evidence="3" id="KW-1133">Transmembrane helix</keyword>
<dbReference type="InterPro" id="IPR029063">
    <property type="entry name" value="SAM-dependent_MTases_sf"/>
</dbReference>
<gene>
    <name evidence="4" type="ORF">CROQUDRAFT_104255</name>
</gene>
<evidence type="ECO:0008006" key="6">
    <source>
        <dbReference type="Google" id="ProtNLM"/>
    </source>
</evidence>
<reference evidence="4" key="1">
    <citation type="submission" date="2013-11" db="EMBL/GenBank/DDBJ databases">
        <title>Genome sequence of the fusiform rust pathogen reveals effectors for host alternation and coevolution with pine.</title>
        <authorList>
            <consortium name="DOE Joint Genome Institute"/>
            <person name="Smith K."/>
            <person name="Pendleton A."/>
            <person name="Kubisiak T."/>
            <person name="Anderson C."/>
            <person name="Salamov A."/>
            <person name="Aerts A."/>
            <person name="Riley R."/>
            <person name="Clum A."/>
            <person name="Lindquist E."/>
            <person name="Ence D."/>
            <person name="Campbell M."/>
            <person name="Kronenberg Z."/>
            <person name="Feau N."/>
            <person name="Dhillon B."/>
            <person name="Hamelin R."/>
            <person name="Burleigh J."/>
            <person name="Smith J."/>
            <person name="Yandell M."/>
            <person name="Nelson C."/>
            <person name="Grigoriev I."/>
            <person name="Davis J."/>
        </authorList>
    </citation>
    <scope>NUCLEOTIDE SEQUENCE</scope>
    <source>
        <strain evidence="4">G11</strain>
    </source>
</reference>
<accession>A0A9P6NW35</accession>
<feature type="region of interest" description="Disordered" evidence="2">
    <location>
        <begin position="486"/>
        <end position="510"/>
    </location>
</feature>
<evidence type="ECO:0000313" key="5">
    <source>
        <dbReference type="Proteomes" id="UP000886653"/>
    </source>
</evidence>
<dbReference type="AlphaFoldDB" id="A0A9P6NW35"/>
<comment type="caution">
    <text evidence="4">The sequence shown here is derived from an EMBL/GenBank/DDBJ whole genome shotgun (WGS) entry which is preliminary data.</text>
</comment>
<evidence type="ECO:0000313" key="4">
    <source>
        <dbReference type="EMBL" id="KAG0150586.1"/>
    </source>
</evidence>
<protein>
    <recommendedName>
        <fullName evidence="6">S-adenosyl-L-methionine-dependent methyltransferase</fullName>
    </recommendedName>
</protein>
<sequence>MQHSKQSRPTTRKSLADVVYQPPQWGPQKSRPRPRSFYISAIIMCSISVLLMYCTLGPAIHRLRTRLVIPKPFTPVQNCRIRSFFLFQIPRDKVFFFRAPKDTIKSHLPEITILDQRIYSTLREEERAVLLYLTPGGHFQIDIRPHLATAALDIFSCSNNQSDEEKIRVAVLEATDAKIEEEGSADEQVEQSKERWMAEYETLLEQLSLMEKTSESKTKNQDLTSNMDPLPISSAPRDLCINPDESGAHCEMLRGVKIFYSLRSPVQLVEVIQRPDGIGCLLLNRVTHVCDSPDNAQYTIAMARGVAGRALSLINGTGRRVELGIIGGADGWVASWLLNMYDEAIGIINVVDIDPVVSHVTQKYFPSPDDLIDPFKDHRVSWEYDQIASWLAHMKSESLDGVIIDSLAYTENSTATLYTEEFYADLFRVLRPGASFSQQMGPRNPAHAPRKEACAVVWKNLGFVEGSSWKEFAPTYGGYVDMMGASKPKGPEQRLEEKTLTELVADEQDT</sequence>
<keyword evidence="1" id="KW-0620">Polyamine biosynthesis</keyword>
<dbReference type="GO" id="GO:0006596">
    <property type="term" value="P:polyamine biosynthetic process"/>
    <property type="evidence" value="ECO:0007669"/>
    <property type="project" value="UniProtKB-KW"/>
</dbReference>
<evidence type="ECO:0000256" key="3">
    <source>
        <dbReference type="SAM" id="Phobius"/>
    </source>
</evidence>
<name>A0A9P6NW35_9BASI</name>
<evidence type="ECO:0000256" key="2">
    <source>
        <dbReference type="SAM" id="MobiDB-lite"/>
    </source>
</evidence>